<name>A0A5Q2FCR9_9ACTN</name>
<organism evidence="1 2">
    <name type="scientific">Raineyella fluvialis</name>
    <dbReference type="NCBI Taxonomy" id="2662261"/>
    <lineage>
        <taxon>Bacteria</taxon>
        <taxon>Bacillati</taxon>
        <taxon>Actinomycetota</taxon>
        <taxon>Actinomycetes</taxon>
        <taxon>Propionibacteriales</taxon>
        <taxon>Propionibacteriaceae</taxon>
        <taxon>Raineyella</taxon>
    </lineage>
</organism>
<evidence type="ECO:0000313" key="1">
    <source>
        <dbReference type="EMBL" id="QGF24181.1"/>
    </source>
</evidence>
<evidence type="ECO:0000313" key="2">
    <source>
        <dbReference type="Proteomes" id="UP000386847"/>
    </source>
</evidence>
<dbReference type="Proteomes" id="UP000386847">
    <property type="component" value="Chromosome"/>
</dbReference>
<dbReference type="KEGG" id="rain:Rai3103_11435"/>
<protein>
    <submittedName>
        <fullName evidence="1">Uncharacterized protein</fullName>
    </submittedName>
</protein>
<keyword evidence="2" id="KW-1185">Reference proteome</keyword>
<gene>
    <name evidence="1" type="ORF">Rai3103_11435</name>
</gene>
<sequence length="194" mass="19752">MSPVADAVPRVGRTTVVIAPDRSGHWTDNPELLHRLAEALTGCARGRVGVEAVDRTLLRVTRPGGGSRHLRVSASHEAGRVGVALTTGPGIGFDLCGNGRAASIRSALPLVLSTAERALLPPADAPTTGPQSTSPAEVVLWTAIEALTKLAGGRLLSPASRPRLTSVAPPLAAGTSLAHGCCGDLTWCAALSPA</sequence>
<dbReference type="AlphaFoldDB" id="A0A5Q2FCR9"/>
<dbReference type="EMBL" id="CP045725">
    <property type="protein sequence ID" value="QGF24181.1"/>
    <property type="molecule type" value="Genomic_DNA"/>
</dbReference>
<proteinExistence type="predicted"/>
<reference evidence="1 2" key="1">
    <citation type="submission" date="2019-10" db="EMBL/GenBank/DDBJ databases">
        <title>Genomic analysis of Raineyella sp. CBA3103.</title>
        <authorList>
            <person name="Roh S.W."/>
        </authorList>
    </citation>
    <scope>NUCLEOTIDE SEQUENCE [LARGE SCALE GENOMIC DNA]</scope>
    <source>
        <strain evidence="1 2">CBA3103</strain>
    </source>
</reference>
<dbReference type="RefSeq" id="WP_153572710.1">
    <property type="nucleotide sequence ID" value="NZ_CP045725.1"/>
</dbReference>
<accession>A0A5Q2FCR9</accession>